<evidence type="ECO:0000259" key="4">
    <source>
        <dbReference type="PROSITE" id="PS50162"/>
    </source>
</evidence>
<dbReference type="InterPro" id="IPR020588">
    <property type="entry name" value="RecA_ATP-bd"/>
</dbReference>
<protein>
    <recommendedName>
        <fullName evidence="4">RecA family profile 1 domain-containing protein</fullName>
    </recommendedName>
</protein>
<evidence type="ECO:0000313" key="5">
    <source>
        <dbReference type="EnsemblPlants" id="ORUFI12G03060.1"/>
    </source>
</evidence>
<feature type="domain" description="RecA family profile 1" evidence="4">
    <location>
        <begin position="99"/>
        <end position="227"/>
    </location>
</feature>
<evidence type="ECO:0000256" key="2">
    <source>
        <dbReference type="ARBA" id="ARBA00022840"/>
    </source>
</evidence>
<keyword evidence="2" id="KW-0067">ATP-binding</keyword>
<dbReference type="GO" id="GO:0005524">
    <property type="term" value="F:ATP binding"/>
    <property type="evidence" value="ECO:0007669"/>
    <property type="project" value="UniProtKB-KW"/>
</dbReference>
<proteinExistence type="predicted"/>
<evidence type="ECO:0000256" key="1">
    <source>
        <dbReference type="ARBA" id="ARBA00022741"/>
    </source>
</evidence>
<dbReference type="PROSITE" id="PS50162">
    <property type="entry name" value="RECA_2"/>
    <property type="match status" value="1"/>
</dbReference>
<evidence type="ECO:0000256" key="3">
    <source>
        <dbReference type="SAM" id="MobiDB-lite"/>
    </source>
</evidence>
<dbReference type="eggNOG" id="KOG1434">
    <property type="taxonomic scope" value="Eukaryota"/>
</dbReference>
<sequence length="411" mass="43893">MAPSKQYSEGGQLQLMDAERIEEEEECFESIDKRLGIKLEFLLHFTFSGGSLTLASSILSLTGIKGLSEAKVDKICEAAEKLLSQGFITGSDLLIKRKSVVRITTGSQALDKLLGGGIETLCITEAFGEFRSGKTQLAHTLCVSAQIIYARAYTYEHQYNLLLGLAAKMAEEPFRLLIVDSVIALFRVDFSGRGELAERQQKLAQMLSRLTKIAEEFNVAVYITNQVNGGYGDYSEGGAGRGTAWDGYQLEHGDSALKGDLQHLCAVVNMGHLLGASNRGANFDVDCSRIGSGRGGYYSKGGAVRDGDQLECRSSVLKGDQHWHAAEDGCRSLRAADGGGVQCPSATMPVDCLLVSSGREAMVCGIIGRAAPTKPVMVYGETLEVDAIGRGHGRGPQGGGGMEGSPDMVMS</sequence>
<dbReference type="GO" id="GO:0003690">
    <property type="term" value="F:double-stranded DNA binding"/>
    <property type="evidence" value="ECO:0007669"/>
    <property type="project" value="EnsemblPlants"/>
</dbReference>
<name>A0A0E0RDP1_ORYRU</name>
<dbReference type="SUPFAM" id="SSF52540">
    <property type="entry name" value="P-loop containing nucleoside triphosphate hydrolases"/>
    <property type="match status" value="1"/>
</dbReference>
<dbReference type="GO" id="GO:0000794">
    <property type="term" value="C:condensed nuclear chromosome"/>
    <property type="evidence" value="ECO:0007669"/>
    <property type="project" value="TreeGrafter"/>
</dbReference>
<dbReference type="InterPro" id="IPR013632">
    <property type="entry name" value="Rad51_C"/>
</dbReference>
<dbReference type="EnsemblPlants" id="ORUFI12G03060.1">
    <property type="protein sequence ID" value="ORUFI12G03060.1"/>
    <property type="gene ID" value="ORUFI12G03060"/>
</dbReference>
<dbReference type="GO" id="GO:0007130">
    <property type="term" value="P:synaptonemal complex assembly"/>
    <property type="evidence" value="ECO:0007669"/>
    <property type="project" value="EnsemblPlants"/>
</dbReference>
<accession>A0A0E0RDP1</accession>
<dbReference type="GO" id="GO:0007131">
    <property type="term" value="P:reciprocal meiotic recombination"/>
    <property type="evidence" value="ECO:0007669"/>
    <property type="project" value="EnsemblPlants"/>
</dbReference>
<dbReference type="Pfam" id="PF08423">
    <property type="entry name" value="Rad51"/>
    <property type="match status" value="1"/>
</dbReference>
<reference evidence="6" key="1">
    <citation type="submission" date="2013-06" db="EMBL/GenBank/DDBJ databases">
        <authorList>
            <person name="Zhao Q."/>
        </authorList>
    </citation>
    <scope>NUCLEOTIDE SEQUENCE</scope>
    <source>
        <strain evidence="6">cv. W1943</strain>
    </source>
</reference>
<dbReference type="GO" id="GO:0006312">
    <property type="term" value="P:mitotic recombination"/>
    <property type="evidence" value="ECO:0007669"/>
    <property type="project" value="TreeGrafter"/>
</dbReference>
<organism evidence="5 6">
    <name type="scientific">Oryza rufipogon</name>
    <name type="common">Brownbeard rice</name>
    <name type="synonym">Asian wild rice</name>
    <dbReference type="NCBI Taxonomy" id="4529"/>
    <lineage>
        <taxon>Eukaryota</taxon>
        <taxon>Viridiplantae</taxon>
        <taxon>Streptophyta</taxon>
        <taxon>Embryophyta</taxon>
        <taxon>Tracheophyta</taxon>
        <taxon>Spermatophyta</taxon>
        <taxon>Magnoliopsida</taxon>
        <taxon>Liliopsida</taxon>
        <taxon>Poales</taxon>
        <taxon>Poaceae</taxon>
        <taxon>BOP clade</taxon>
        <taxon>Oryzoideae</taxon>
        <taxon>Oryzeae</taxon>
        <taxon>Oryzinae</taxon>
        <taxon>Oryza</taxon>
    </lineage>
</organism>
<dbReference type="AlphaFoldDB" id="A0A0E0RDP1"/>
<dbReference type="GO" id="GO:0017116">
    <property type="term" value="F:single-stranded DNA helicase activity"/>
    <property type="evidence" value="ECO:0007669"/>
    <property type="project" value="EnsemblPlants"/>
</dbReference>
<feature type="compositionally biased region" description="Gly residues" evidence="3">
    <location>
        <begin position="394"/>
        <end position="403"/>
    </location>
</feature>
<dbReference type="GO" id="GO:0000150">
    <property type="term" value="F:DNA strand exchange activity"/>
    <property type="evidence" value="ECO:0007669"/>
    <property type="project" value="TreeGrafter"/>
</dbReference>
<dbReference type="STRING" id="4529.A0A0E0RDP1"/>
<feature type="region of interest" description="Disordered" evidence="3">
    <location>
        <begin position="389"/>
        <end position="411"/>
    </location>
</feature>
<dbReference type="GO" id="GO:0003697">
    <property type="term" value="F:single-stranded DNA binding"/>
    <property type="evidence" value="ECO:0007669"/>
    <property type="project" value="EnsemblPlants"/>
</dbReference>
<dbReference type="Proteomes" id="UP000008022">
    <property type="component" value="Unassembled WGS sequence"/>
</dbReference>
<dbReference type="Gramene" id="ORUFI12G03060.1">
    <property type="protein sequence ID" value="ORUFI12G03060.1"/>
    <property type="gene ID" value="ORUFI12G03060"/>
</dbReference>
<dbReference type="InterPro" id="IPR027417">
    <property type="entry name" value="P-loop_NTPase"/>
</dbReference>
<dbReference type="Gene3D" id="1.10.150.20">
    <property type="entry name" value="5' to 3' exonuclease, C-terminal subdomain"/>
    <property type="match status" value="1"/>
</dbReference>
<dbReference type="GO" id="GO:0000730">
    <property type="term" value="P:DNA recombinase assembly"/>
    <property type="evidence" value="ECO:0007669"/>
    <property type="project" value="TreeGrafter"/>
</dbReference>
<keyword evidence="1" id="KW-0547">Nucleotide-binding</keyword>
<dbReference type="PANTHER" id="PTHR22942">
    <property type="entry name" value="RECA/RAD51/RADA DNA STRAND-PAIRING FAMILY MEMBER"/>
    <property type="match status" value="1"/>
</dbReference>
<dbReference type="GO" id="GO:0140664">
    <property type="term" value="F:ATP-dependent DNA damage sensor activity"/>
    <property type="evidence" value="ECO:0007669"/>
    <property type="project" value="InterPro"/>
</dbReference>
<dbReference type="PANTHER" id="PTHR22942:SF30">
    <property type="entry name" value="MEIOTIC RECOMBINATION PROTEIN DMC1_LIM15 HOMOLOG"/>
    <property type="match status" value="1"/>
</dbReference>
<reference evidence="5" key="2">
    <citation type="submission" date="2015-06" db="UniProtKB">
        <authorList>
            <consortium name="EnsemblPlants"/>
        </authorList>
    </citation>
    <scope>IDENTIFICATION</scope>
</reference>
<keyword evidence="6" id="KW-1185">Reference proteome</keyword>
<dbReference type="GO" id="GO:0042148">
    <property type="term" value="P:DNA strand invasion"/>
    <property type="evidence" value="ECO:0007669"/>
    <property type="project" value="TreeGrafter"/>
</dbReference>
<dbReference type="Gene3D" id="3.40.50.300">
    <property type="entry name" value="P-loop containing nucleotide triphosphate hydrolases"/>
    <property type="match status" value="2"/>
</dbReference>
<dbReference type="HOGENOM" id="CLU_669736_0_0_1"/>
<evidence type="ECO:0000313" key="6">
    <source>
        <dbReference type="Proteomes" id="UP000008022"/>
    </source>
</evidence>